<dbReference type="Gene3D" id="1.10.10.10">
    <property type="entry name" value="Winged helix-like DNA-binding domain superfamily/Winged helix DNA-binding domain"/>
    <property type="match status" value="1"/>
</dbReference>
<keyword evidence="4" id="KW-0805">Transcription regulation</keyword>
<dbReference type="PANTHER" id="PTHR33202">
    <property type="entry name" value="ZINC UPTAKE REGULATION PROTEIN"/>
    <property type="match status" value="1"/>
</dbReference>
<proteinExistence type="inferred from homology"/>
<gene>
    <name evidence="7" type="ORF">MRSR164_12450</name>
</gene>
<dbReference type="Proteomes" id="UP001349262">
    <property type="component" value="Unassembled WGS sequence"/>
</dbReference>
<name>A0ABU7TB73_9HYPH</name>
<organism evidence="7 8">
    <name type="scientific">Methylobacterium radiotolerans</name>
    <dbReference type="NCBI Taxonomy" id="31998"/>
    <lineage>
        <taxon>Bacteria</taxon>
        <taxon>Pseudomonadati</taxon>
        <taxon>Pseudomonadota</taxon>
        <taxon>Alphaproteobacteria</taxon>
        <taxon>Hyphomicrobiales</taxon>
        <taxon>Methylobacteriaceae</taxon>
        <taxon>Methylobacterium</taxon>
    </lineage>
</organism>
<keyword evidence="3" id="KW-0862">Zinc</keyword>
<dbReference type="Gene3D" id="3.30.1490.190">
    <property type="match status" value="1"/>
</dbReference>
<evidence type="ECO:0000313" key="8">
    <source>
        <dbReference type="Proteomes" id="UP001349262"/>
    </source>
</evidence>
<dbReference type="SUPFAM" id="SSF46785">
    <property type="entry name" value="Winged helix' DNA-binding domain"/>
    <property type="match status" value="1"/>
</dbReference>
<comment type="similarity">
    <text evidence="1">Belongs to the Fur family.</text>
</comment>
<evidence type="ECO:0000256" key="3">
    <source>
        <dbReference type="ARBA" id="ARBA00022833"/>
    </source>
</evidence>
<keyword evidence="6" id="KW-0804">Transcription</keyword>
<keyword evidence="5" id="KW-0238">DNA-binding</keyword>
<dbReference type="InterPro" id="IPR043135">
    <property type="entry name" value="Fur_C"/>
</dbReference>
<protein>
    <submittedName>
        <fullName evidence="7">Transcriptional repressor</fullName>
    </submittedName>
</protein>
<evidence type="ECO:0000256" key="1">
    <source>
        <dbReference type="ARBA" id="ARBA00007957"/>
    </source>
</evidence>
<dbReference type="PANTHER" id="PTHR33202:SF6">
    <property type="entry name" value="ZINC UPTAKE REGULATION PROTEIN"/>
    <property type="match status" value="1"/>
</dbReference>
<evidence type="ECO:0000313" key="7">
    <source>
        <dbReference type="EMBL" id="MEE7457559.1"/>
    </source>
</evidence>
<dbReference type="InterPro" id="IPR002481">
    <property type="entry name" value="FUR"/>
</dbReference>
<evidence type="ECO:0000256" key="2">
    <source>
        <dbReference type="ARBA" id="ARBA00022491"/>
    </source>
</evidence>
<sequence>MTNVTLREATMTAKAATEAKIVERAVRVCRVRGLKFTPIRRRVLELLAASRAPVPAYTLVRQLGAGKPVGPPTVYRALEFLIRAGFVRYIALHKAYICSELPDVNGPVALLMCADCGDVSEVASGALKDVIAQISSSHGFDPRSRFIEVTGQCMECRSAA</sequence>
<dbReference type="EMBL" id="MLBY01000004">
    <property type="protein sequence ID" value="MEE7457559.1"/>
    <property type="molecule type" value="Genomic_DNA"/>
</dbReference>
<accession>A0ABU7TB73</accession>
<evidence type="ECO:0000256" key="5">
    <source>
        <dbReference type="ARBA" id="ARBA00023125"/>
    </source>
</evidence>
<reference evidence="7 8" key="1">
    <citation type="journal article" date="2012" name="Genet. Mol. Biol.">
        <title>Analysis of 16S rRNA and mxaF genes revealing insights into Methylobacterium niche-specific plant association.</title>
        <authorList>
            <person name="Dourado M.N."/>
            <person name="Andreote F.D."/>
            <person name="Dini-Andreote F."/>
            <person name="Conti R."/>
            <person name="Araujo J.M."/>
            <person name="Araujo W.L."/>
        </authorList>
    </citation>
    <scope>NUCLEOTIDE SEQUENCE [LARGE SCALE GENOMIC DNA]</scope>
    <source>
        <strain evidence="7 8">SR1.6/4</strain>
    </source>
</reference>
<keyword evidence="2" id="KW-0678">Repressor</keyword>
<comment type="caution">
    <text evidence="7">The sequence shown here is derived from an EMBL/GenBank/DDBJ whole genome shotgun (WGS) entry which is preliminary data.</text>
</comment>
<evidence type="ECO:0000256" key="4">
    <source>
        <dbReference type="ARBA" id="ARBA00023015"/>
    </source>
</evidence>
<evidence type="ECO:0000256" key="6">
    <source>
        <dbReference type="ARBA" id="ARBA00023163"/>
    </source>
</evidence>
<keyword evidence="8" id="KW-1185">Reference proteome</keyword>
<dbReference type="Pfam" id="PF01475">
    <property type="entry name" value="FUR"/>
    <property type="match status" value="1"/>
</dbReference>
<dbReference type="InterPro" id="IPR036390">
    <property type="entry name" value="WH_DNA-bd_sf"/>
</dbReference>
<dbReference type="InterPro" id="IPR036388">
    <property type="entry name" value="WH-like_DNA-bd_sf"/>
</dbReference>